<keyword evidence="2 5" id="KW-0812">Transmembrane</keyword>
<evidence type="ECO:0000256" key="3">
    <source>
        <dbReference type="ARBA" id="ARBA00022989"/>
    </source>
</evidence>
<evidence type="ECO:0000313" key="6">
    <source>
        <dbReference type="EMBL" id="CAH1793908.1"/>
    </source>
</evidence>
<dbReference type="Pfam" id="PF02931">
    <property type="entry name" value="Neur_chan_LBD"/>
    <property type="match status" value="1"/>
</dbReference>
<dbReference type="InterPro" id="IPR018000">
    <property type="entry name" value="Neurotransmitter_ion_chnl_CS"/>
</dbReference>
<dbReference type="EMBL" id="CAIIXF020000009">
    <property type="protein sequence ID" value="CAH1793908.1"/>
    <property type="molecule type" value="Genomic_DNA"/>
</dbReference>
<dbReference type="PANTHER" id="PTHR18945">
    <property type="entry name" value="NEUROTRANSMITTER GATED ION CHANNEL"/>
    <property type="match status" value="1"/>
</dbReference>
<dbReference type="InterPro" id="IPR006202">
    <property type="entry name" value="Neur_chan_lig-bd"/>
</dbReference>
<feature type="transmembrane region" description="Helical" evidence="5">
    <location>
        <begin position="170"/>
        <end position="192"/>
    </location>
</feature>
<dbReference type="FunFam" id="2.70.170.10:FF:000028">
    <property type="entry name" value="AcetylCholine Receptor"/>
    <property type="match status" value="1"/>
</dbReference>
<reference evidence="6" key="1">
    <citation type="submission" date="2022-03" db="EMBL/GenBank/DDBJ databases">
        <authorList>
            <person name="Martin C."/>
        </authorList>
    </citation>
    <scope>NUCLEOTIDE SEQUENCE</scope>
</reference>
<comment type="caution">
    <text evidence="5">Lacks conserved residue(s) required for the propagation of feature annotation.</text>
</comment>
<dbReference type="SUPFAM" id="SSF90112">
    <property type="entry name" value="Neurotransmitter-gated ion-channel transmembrane pore"/>
    <property type="match status" value="1"/>
</dbReference>
<feature type="non-terminal residue" evidence="6">
    <location>
        <position position="1"/>
    </location>
</feature>
<evidence type="ECO:0000256" key="5">
    <source>
        <dbReference type="RuleBase" id="RU000687"/>
    </source>
</evidence>
<comment type="similarity">
    <text evidence="5">Belongs to the ligand-gated ion channel (TC 1.A.9) family.</text>
</comment>
<keyword evidence="4 5" id="KW-0472">Membrane</keyword>
<dbReference type="CDD" id="cd18997">
    <property type="entry name" value="LGIC_ECD_nAChR"/>
    <property type="match status" value="1"/>
</dbReference>
<evidence type="ECO:0000256" key="2">
    <source>
        <dbReference type="ARBA" id="ARBA00022692"/>
    </source>
</evidence>
<keyword evidence="5" id="KW-0813">Transport</keyword>
<keyword evidence="7" id="KW-1185">Reference proteome</keyword>
<evidence type="ECO:0000256" key="1">
    <source>
        <dbReference type="ARBA" id="ARBA00004141"/>
    </source>
</evidence>
<dbReference type="GO" id="GO:0005230">
    <property type="term" value="F:extracellular ligand-gated monoatomic ion channel activity"/>
    <property type="evidence" value="ECO:0007669"/>
    <property type="project" value="InterPro"/>
</dbReference>
<feature type="non-terminal residue" evidence="6">
    <location>
        <position position="216"/>
    </location>
</feature>
<dbReference type="GO" id="GO:0016020">
    <property type="term" value="C:membrane"/>
    <property type="evidence" value="ECO:0007669"/>
    <property type="project" value="UniProtKB-SubCell"/>
</dbReference>
<keyword evidence="5" id="KW-0406">Ion transport</keyword>
<dbReference type="Gene3D" id="1.20.58.390">
    <property type="entry name" value="Neurotransmitter-gated ion-channel transmembrane domain"/>
    <property type="match status" value="1"/>
</dbReference>
<dbReference type="SUPFAM" id="SSF63712">
    <property type="entry name" value="Nicotinic receptor ligand binding domain-like"/>
    <property type="match status" value="1"/>
</dbReference>
<dbReference type="InterPro" id="IPR006201">
    <property type="entry name" value="Neur_channel"/>
</dbReference>
<dbReference type="PRINTS" id="PR00252">
    <property type="entry name" value="NRIONCHANNEL"/>
</dbReference>
<accession>A0A8J1UK25</accession>
<evidence type="ECO:0000313" key="7">
    <source>
        <dbReference type="Proteomes" id="UP000749559"/>
    </source>
</evidence>
<dbReference type="OrthoDB" id="6097775at2759"/>
<dbReference type="InterPro" id="IPR036734">
    <property type="entry name" value="Neur_chan_lig-bd_sf"/>
</dbReference>
<dbReference type="InterPro" id="IPR036719">
    <property type="entry name" value="Neuro-gated_channel_TM_sf"/>
</dbReference>
<protein>
    <submittedName>
        <fullName evidence="6">Uncharacterized protein</fullName>
    </submittedName>
</protein>
<sequence>QKRVVKLGLWFRFYWNDIRLRWTPEHYGNIEEYRFMMKDIWVTDMTLYNSASDKPPSIGSTSYDIPIIVKHTGHVSWLFPMVLKTSCAINITHFPFDIQKCPVQFGSWTYTKVQLEMFLKYPKGDISGFTPNGEWSLLHFTAKKNIRHYACCEDPFTDIVYTIVIKRKPLFYIINLILPCGFLLLVSILGFLMPIQSGSRAPLSIMVLVSMTILQI</sequence>
<gene>
    <name evidence="6" type="ORF">OFUS_LOCUS18695</name>
</gene>
<comment type="subcellular location">
    <subcellularLocation>
        <location evidence="1">Membrane</location>
        <topology evidence="1">Multi-pass membrane protein</topology>
    </subcellularLocation>
</comment>
<name>A0A8J1UK25_OWEFU</name>
<organism evidence="6 7">
    <name type="scientific">Owenia fusiformis</name>
    <name type="common">Polychaete worm</name>
    <dbReference type="NCBI Taxonomy" id="6347"/>
    <lineage>
        <taxon>Eukaryota</taxon>
        <taxon>Metazoa</taxon>
        <taxon>Spiralia</taxon>
        <taxon>Lophotrochozoa</taxon>
        <taxon>Annelida</taxon>
        <taxon>Polychaeta</taxon>
        <taxon>Sedentaria</taxon>
        <taxon>Canalipalpata</taxon>
        <taxon>Sabellida</taxon>
        <taxon>Oweniida</taxon>
        <taxon>Oweniidae</taxon>
        <taxon>Owenia</taxon>
    </lineage>
</organism>
<dbReference type="Gene3D" id="2.70.170.10">
    <property type="entry name" value="Neurotransmitter-gated ion-channel ligand-binding domain"/>
    <property type="match status" value="1"/>
</dbReference>
<keyword evidence="5" id="KW-0407">Ion channel</keyword>
<keyword evidence="3 5" id="KW-1133">Transmembrane helix</keyword>
<dbReference type="InterPro" id="IPR038050">
    <property type="entry name" value="Neuro_actylchol_rec"/>
</dbReference>
<dbReference type="AlphaFoldDB" id="A0A8J1UK25"/>
<dbReference type="PROSITE" id="PS00236">
    <property type="entry name" value="NEUROTR_ION_CHANNEL"/>
    <property type="match status" value="1"/>
</dbReference>
<dbReference type="GO" id="GO:0004888">
    <property type="term" value="F:transmembrane signaling receptor activity"/>
    <property type="evidence" value="ECO:0007669"/>
    <property type="project" value="InterPro"/>
</dbReference>
<comment type="caution">
    <text evidence="6">The sequence shown here is derived from an EMBL/GenBank/DDBJ whole genome shotgun (WGS) entry which is preliminary data.</text>
</comment>
<proteinExistence type="inferred from homology"/>
<dbReference type="Proteomes" id="UP000749559">
    <property type="component" value="Unassembled WGS sequence"/>
</dbReference>
<evidence type="ECO:0000256" key="4">
    <source>
        <dbReference type="ARBA" id="ARBA00023136"/>
    </source>
</evidence>